<reference evidence="1 2" key="1">
    <citation type="journal article" date="2019" name="Sci. Rep.">
        <title>Orb-weaving spider Araneus ventricosus genome elucidates the spidroin gene catalogue.</title>
        <authorList>
            <person name="Kono N."/>
            <person name="Nakamura H."/>
            <person name="Ohtoshi R."/>
            <person name="Moran D.A.P."/>
            <person name="Shinohara A."/>
            <person name="Yoshida Y."/>
            <person name="Fujiwara M."/>
            <person name="Mori M."/>
            <person name="Tomita M."/>
            <person name="Arakawa K."/>
        </authorList>
    </citation>
    <scope>NUCLEOTIDE SEQUENCE [LARGE SCALE GENOMIC DNA]</scope>
</reference>
<organism evidence="1 2">
    <name type="scientific">Araneus ventricosus</name>
    <name type="common">Orbweaver spider</name>
    <name type="synonym">Epeira ventricosa</name>
    <dbReference type="NCBI Taxonomy" id="182803"/>
    <lineage>
        <taxon>Eukaryota</taxon>
        <taxon>Metazoa</taxon>
        <taxon>Ecdysozoa</taxon>
        <taxon>Arthropoda</taxon>
        <taxon>Chelicerata</taxon>
        <taxon>Arachnida</taxon>
        <taxon>Araneae</taxon>
        <taxon>Araneomorphae</taxon>
        <taxon>Entelegynae</taxon>
        <taxon>Araneoidea</taxon>
        <taxon>Araneidae</taxon>
        <taxon>Araneus</taxon>
    </lineage>
</organism>
<protein>
    <submittedName>
        <fullName evidence="1">Uncharacterized protein</fullName>
    </submittedName>
</protein>
<dbReference type="Proteomes" id="UP000499080">
    <property type="component" value="Unassembled WGS sequence"/>
</dbReference>
<evidence type="ECO:0000313" key="1">
    <source>
        <dbReference type="EMBL" id="GBM08165.1"/>
    </source>
</evidence>
<keyword evidence="2" id="KW-1185">Reference proteome</keyword>
<dbReference type="AlphaFoldDB" id="A0A4Y2CXZ3"/>
<dbReference type="EMBL" id="BGPR01000252">
    <property type="protein sequence ID" value="GBM08165.1"/>
    <property type="molecule type" value="Genomic_DNA"/>
</dbReference>
<evidence type="ECO:0000313" key="2">
    <source>
        <dbReference type="Proteomes" id="UP000499080"/>
    </source>
</evidence>
<gene>
    <name evidence="1" type="ORF">AVEN_214490_1</name>
</gene>
<accession>A0A4Y2CXZ3</accession>
<comment type="caution">
    <text evidence="1">The sequence shown here is derived from an EMBL/GenBank/DDBJ whole genome shotgun (WGS) entry which is preliminary data.</text>
</comment>
<name>A0A4Y2CXZ3_ARAVE</name>
<proteinExistence type="predicted"/>
<sequence length="66" mass="7659">MKCREFSLKYGVVVVEFSRPLAIFASTSSKDIWFGLRYSEGRMDQPVAFISRSCDWISVMLEERDS</sequence>